<dbReference type="PANTHER" id="PTHR35093">
    <property type="entry name" value="OUTER MEMBRANE PROTEIN NMB0088-RELATED"/>
    <property type="match status" value="1"/>
</dbReference>
<comment type="caution">
    <text evidence="8">The sequence shown here is derived from an EMBL/GenBank/DDBJ whole genome shotgun (WGS) entry which is preliminary data.</text>
</comment>
<dbReference type="EMBL" id="JACEZU010000013">
    <property type="protein sequence ID" value="MBA5689878.1"/>
    <property type="molecule type" value="Genomic_DNA"/>
</dbReference>
<dbReference type="GO" id="GO:0009279">
    <property type="term" value="C:cell outer membrane"/>
    <property type="evidence" value="ECO:0007669"/>
    <property type="project" value="UniProtKB-SubCell"/>
</dbReference>
<organism evidence="8 9">
    <name type="scientific">Rugamonas apoptosis</name>
    <dbReference type="NCBI Taxonomy" id="2758570"/>
    <lineage>
        <taxon>Bacteria</taxon>
        <taxon>Pseudomonadati</taxon>
        <taxon>Pseudomonadota</taxon>
        <taxon>Betaproteobacteria</taxon>
        <taxon>Burkholderiales</taxon>
        <taxon>Oxalobacteraceae</taxon>
        <taxon>Telluria group</taxon>
        <taxon>Rugamonas</taxon>
    </lineage>
</organism>
<evidence type="ECO:0000256" key="6">
    <source>
        <dbReference type="ARBA" id="ARBA00023136"/>
    </source>
</evidence>
<keyword evidence="7" id="KW-0998">Cell outer membrane</keyword>
<comment type="similarity">
    <text evidence="2">Belongs to the OmpP1/FadL family.</text>
</comment>
<dbReference type="Proteomes" id="UP000573499">
    <property type="component" value="Unassembled WGS sequence"/>
</dbReference>
<accession>A0A7W2FDR6</accession>
<dbReference type="Pfam" id="PF03349">
    <property type="entry name" value="Toluene_X"/>
    <property type="match status" value="1"/>
</dbReference>
<keyword evidence="6" id="KW-0472">Membrane</keyword>
<evidence type="ECO:0000256" key="1">
    <source>
        <dbReference type="ARBA" id="ARBA00004571"/>
    </source>
</evidence>
<dbReference type="PANTHER" id="PTHR35093:SF8">
    <property type="entry name" value="OUTER MEMBRANE PROTEIN NMB0088-RELATED"/>
    <property type="match status" value="1"/>
</dbReference>
<dbReference type="Gene3D" id="2.40.160.60">
    <property type="entry name" value="Outer membrane protein transport protein (OMPP1/FadL/TodX)"/>
    <property type="match status" value="1"/>
</dbReference>
<evidence type="ECO:0000313" key="9">
    <source>
        <dbReference type="Proteomes" id="UP000573499"/>
    </source>
</evidence>
<keyword evidence="5" id="KW-0732">Signal</keyword>
<comment type="subcellular location">
    <subcellularLocation>
        <location evidence="1">Cell outer membrane</location>
        <topology evidence="1">Multi-pass membrane protein</topology>
    </subcellularLocation>
</comment>
<dbReference type="AlphaFoldDB" id="A0A7W2FDR6"/>
<dbReference type="RefSeq" id="WP_182156680.1">
    <property type="nucleotide sequence ID" value="NZ_JACEZU010000013.1"/>
</dbReference>
<evidence type="ECO:0000256" key="3">
    <source>
        <dbReference type="ARBA" id="ARBA00022452"/>
    </source>
</evidence>
<sequence length="505" mass="54345">MVTAALDAWRTRRTPAGQTFTFPLNFTIHHSGDCTLNQKTLTLAVTAALLTASLSAQASGYRFGSQSVSAQGTAESNGAEAADASTIFANPAGLTRLDGTQLVGGVTAVVPHSRFTDTGSQRFTGTSSGGPTHLDSYTPDVVAAPSLYVSKKLDHQWTAGFGLFVPYGSQLDYGNDWSGRYALTNVKLESIDLNPSAGFKLNEQHSFGFGINAQFMKAKLGQGVDVPGSIAALAGTPGALTLLRGVIAAGGNPAALTTVRDGHGSMDGQDWGFGWNVGYLFQLDENTRFGLSYRSSISHKLKGGAMWDFNVTSDPAVNKIIAANSNRADSAVLLNIRTPESVSINGFRQLDARWAVMSDATWTRSSRLANLNIQFPGTTQGDEVILQNWKNTWRFSVGTNYRFNEELTLRGGLAYDQSPVASTTLRHSALPDGDRSQLSFGAKWKLDNNSSVDLAYSYLRFQDVDASYRNTCSPLIRGCTGNGELTQGSWQTHMQLMSVAYNYAF</sequence>
<evidence type="ECO:0000256" key="2">
    <source>
        <dbReference type="ARBA" id="ARBA00008163"/>
    </source>
</evidence>
<keyword evidence="4" id="KW-0812">Transmembrane</keyword>
<dbReference type="SUPFAM" id="SSF56935">
    <property type="entry name" value="Porins"/>
    <property type="match status" value="1"/>
</dbReference>
<protein>
    <submittedName>
        <fullName evidence="8">Transporter</fullName>
    </submittedName>
</protein>
<evidence type="ECO:0000256" key="5">
    <source>
        <dbReference type="ARBA" id="ARBA00022729"/>
    </source>
</evidence>
<evidence type="ECO:0000256" key="7">
    <source>
        <dbReference type="ARBA" id="ARBA00023237"/>
    </source>
</evidence>
<dbReference type="InterPro" id="IPR005017">
    <property type="entry name" value="OMPP1/FadL/TodX"/>
</dbReference>
<dbReference type="GO" id="GO:0015483">
    <property type="term" value="F:long-chain fatty acid transporting porin activity"/>
    <property type="evidence" value="ECO:0007669"/>
    <property type="project" value="TreeGrafter"/>
</dbReference>
<keyword evidence="3" id="KW-1134">Transmembrane beta strand</keyword>
<reference evidence="8 9" key="1">
    <citation type="submission" date="2020-07" db="EMBL/GenBank/DDBJ databases">
        <title>Novel species isolated from subtropical streams in China.</title>
        <authorList>
            <person name="Lu H."/>
        </authorList>
    </citation>
    <scope>NUCLEOTIDE SEQUENCE [LARGE SCALE GENOMIC DNA]</scope>
    <source>
        <strain evidence="8 9">LX47W</strain>
    </source>
</reference>
<name>A0A7W2FDR6_9BURK</name>
<evidence type="ECO:0000256" key="4">
    <source>
        <dbReference type="ARBA" id="ARBA00022692"/>
    </source>
</evidence>
<proteinExistence type="inferred from homology"/>
<evidence type="ECO:0000313" key="8">
    <source>
        <dbReference type="EMBL" id="MBA5689878.1"/>
    </source>
</evidence>
<gene>
    <name evidence="8" type="ORF">H3H39_22775</name>
</gene>
<keyword evidence="9" id="KW-1185">Reference proteome</keyword>